<evidence type="ECO:0000259" key="1">
    <source>
        <dbReference type="Pfam" id="PF00294"/>
    </source>
</evidence>
<dbReference type="AlphaFoldDB" id="U1FN90"/>
<dbReference type="GO" id="GO:0033786">
    <property type="term" value="F:heptose-1-phosphate adenylyltransferase activity"/>
    <property type="evidence" value="ECO:0007669"/>
    <property type="project" value="TreeGrafter"/>
</dbReference>
<evidence type="ECO:0000313" key="5">
    <source>
        <dbReference type="Proteomes" id="UP000016646"/>
    </source>
</evidence>
<dbReference type="Pfam" id="PF00702">
    <property type="entry name" value="Hydrolase"/>
    <property type="match status" value="1"/>
</dbReference>
<dbReference type="SUPFAM" id="SSF53613">
    <property type="entry name" value="Ribokinase-like"/>
    <property type="match status" value="1"/>
</dbReference>
<evidence type="ECO:0000313" key="3">
    <source>
        <dbReference type="EMBL" id="ERK04481.1"/>
    </source>
</evidence>
<keyword evidence="5" id="KW-1185">Reference proteome</keyword>
<dbReference type="RefSeq" id="WP_021329640.1">
    <property type="nucleotide sequence ID" value="NZ_AUZJ01000013.1"/>
</dbReference>
<dbReference type="InterPro" id="IPR023214">
    <property type="entry name" value="HAD_sf"/>
</dbReference>
<sequence>MPLSFLDQFDKAALEAASVAVIGDICIDHYYFTDSAVSEISVETGLETVSVKSSEYYLGGAANVAETLRTLGVGNVDLYGISGSDAESAILEALCKERGISTRGIVLQKTDWQTNMYHKIIKDGRELPRFDLGNFNLVSEATQNELLEKLDASLSEYRCIIVNEQLLSGLTNDYFIRELNKRIASTAGQIVWLVDTRHRIGSYENVIYKMNERETLSYYNGKTGSERSVEKAAASLSARWNRPVAVTLGKEGALAVQDGKSRRALGIDFTQPIDTVGAGDAFIASMAAALVSGLSFFDAVDAANLGASASVLTLYRTGHPSLLDMRSVAHNAMFRYHPEIASYAEKPRTLPDSHIEIIDEAAFENRRIYPQVAIFDHDGTISVLRQGWESVMEAVMVEAVTQDASADEELRKRITADVKELIDKTTGIQTIIQMQLLIPIIEKYGLVKTVRSAEDYKAIFVRRLKQSMQEKVDALSRGELNTDDVTIKGARDFLQTLFEAGTKLYLASGSDHDDVVREAERLGYAHLFTGGICGSVGDPKNDPKKIVIQKIIKELAEQGIRPESCAVFGDGPVEMREAHENGFFAVGVLSDEKQRFGVNRAKRARLVLAGADVLIPDFSQIRRIYGRA</sequence>
<feature type="domain" description="Carbohydrate kinase PfkB" evidence="1">
    <location>
        <begin position="17"/>
        <end position="312"/>
    </location>
</feature>
<proteinExistence type="predicted"/>
<organism evidence="2 4">
    <name type="scientific">Treponema socranskii subsp. socranskii VPI DR56BR1116 = ATCC 35536</name>
    <dbReference type="NCBI Taxonomy" id="1125725"/>
    <lineage>
        <taxon>Bacteria</taxon>
        <taxon>Pseudomonadati</taxon>
        <taxon>Spirochaetota</taxon>
        <taxon>Spirochaetia</taxon>
        <taxon>Spirochaetales</taxon>
        <taxon>Treponemataceae</taxon>
        <taxon>Treponema</taxon>
    </lineage>
</organism>
<dbReference type="InterPro" id="IPR036412">
    <property type="entry name" value="HAD-like_sf"/>
</dbReference>
<dbReference type="EMBL" id="AVQI01000020">
    <property type="protein sequence ID" value="ERK04481.1"/>
    <property type="molecule type" value="Genomic_DNA"/>
</dbReference>
<dbReference type="Gene3D" id="3.40.1190.20">
    <property type="match status" value="1"/>
</dbReference>
<dbReference type="GO" id="GO:0033785">
    <property type="term" value="F:heptose 7-phosphate kinase activity"/>
    <property type="evidence" value="ECO:0007669"/>
    <property type="project" value="TreeGrafter"/>
</dbReference>
<accession>U1FN90</accession>
<gene>
    <name evidence="3" type="ORF">HMPREF0860_0800</name>
    <name evidence="2" type="ORF">HMPREF1325_2155</name>
</gene>
<dbReference type="InterPro" id="IPR011611">
    <property type="entry name" value="PfkB_dom"/>
</dbReference>
<dbReference type="Proteomes" id="UP000016412">
    <property type="component" value="Unassembled WGS sequence"/>
</dbReference>
<evidence type="ECO:0000313" key="4">
    <source>
        <dbReference type="Proteomes" id="UP000016412"/>
    </source>
</evidence>
<dbReference type="Gene3D" id="3.40.50.1000">
    <property type="entry name" value="HAD superfamily/HAD-like"/>
    <property type="match status" value="1"/>
</dbReference>
<dbReference type="GO" id="GO:0005829">
    <property type="term" value="C:cytosol"/>
    <property type="evidence" value="ECO:0007669"/>
    <property type="project" value="TreeGrafter"/>
</dbReference>
<dbReference type="EMBL" id="AUZJ01000013">
    <property type="protein sequence ID" value="ERF61338.1"/>
    <property type="molecule type" value="Genomic_DNA"/>
</dbReference>
<dbReference type="STRING" id="1125725.HMPREF1325_2155"/>
<dbReference type="InterPro" id="IPR029056">
    <property type="entry name" value="Ribokinase-like"/>
</dbReference>
<dbReference type="PANTHER" id="PTHR46969:SF1">
    <property type="entry name" value="BIFUNCTIONAL PROTEIN HLDE"/>
    <property type="match status" value="1"/>
</dbReference>
<dbReference type="eggNOG" id="COG0524">
    <property type="taxonomic scope" value="Bacteria"/>
</dbReference>
<reference evidence="4 5" key="1">
    <citation type="submission" date="2013-08" db="EMBL/GenBank/DDBJ databases">
        <authorList>
            <person name="Durkin A.S."/>
            <person name="Haft D.R."/>
            <person name="McCorrison J."/>
            <person name="Torralba M."/>
            <person name="Gillis M."/>
            <person name="Haft D.H."/>
            <person name="Methe B."/>
            <person name="Sutton G."/>
            <person name="Nelson K.E."/>
        </authorList>
    </citation>
    <scope>NUCLEOTIDE SEQUENCE [LARGE SCALE GENOMIC DNA]</scope>
    <source>
        <strain evidence="3 5">ATCC 35536</strain>
        <strain evidence="2 4">VPI DR56BR1116</strain>
    </source>
</reference>
<dbReference type="CDD" id="cd01427">
    <property type="entry name" value="HAD_like"/>
    <property type="match status" value="1"/>
</dbReference>
<evidence type="ECO:0000313" key="2">
    <source>
        <dbReference type="EMBL" id="ERF61338.1"/>
    </source>
</evidence>
<dbReference type="Proteomes" id="UP000016646">
    <property type="component" value="Unassembled WGS sequence"/>
</dbReference>
<name>U1FN90_TRESO</name>
<dbReference type="SUPFAM" id="SSF56784">
    <property type="entry name" value="HAD-like"/>
    <property type="match status" value="1"/>
</dbReference>
<dbReference type="Pfam" id="PF00294">
    <property type="entry name" value="PfkB"/>
    <property type="match status" value="1"/>
</dbReference>
<dbReference type="OrthoDB" id="9797743at2"/>
<dbReference type="PANTHER" id="PTHR46969">
    <property type="entry name" value="BIFUNCTIONAL PROTEIN HLDE"/>
    <property type="match status" value="1"/>
</dbReference>
<dbReference type="PATRIC" id="fig|1125725.3.peg.598"/>
<dbReference type="eggNOG" id="COG0546">
    <property type="taxonomic scope" value="Bacteria"/>
</dbReference>
<protein>
    <submittedName>
        <fullName evidence="2 3">Bifunctional protein RfaE, domain I</fullName>
    </submittedName>
</protein>
<comment type="caution">
    <text evidence="2">The sequence shown here is derived from an EMBL/GenBank/DDBJ whole genome shotgun (WGS) entry which is preliminary data.</text>
</comment>